<comment type="catalytic activity">
    <reaction evidence="9 11">
        <text>dTMP + ATP = dTDP + ADP</text>
        <dbReference type="Rhea" id="RHEA:13517"/>
        <dbReference type="ChEBI" id="CHEBI:30616"/>
        <dbReference type="ChEBI" id="CHEBI:58369"/>
        <dbReference type="ChEBI" id="CHEBI:63528"/>
        <dbReference type="ChEBI" id="CHEBI:456216"/>
        <dbReference type="EC" id="2.7.4.9"/>
    </reaction>
</comment>
<dbReference type="EMBL" id="JGZU01000015">
    <property type="protein sequence ID" value="KFJ05626.1"/>
    <property type="molecule type" value="Genomic_DNA"/>
</dbReference>
<dbReference type="InterPro" id="IPR039430">
    <property type="entry name" value="Thymidylate_kin-like_dom"/>
</dbReference>
<dbReference type="InterPro" id="IPR018095">
    <property type="entry name" value="Thymidylate_kin_CS"/>
</dbReference>
<dbReference type="InterPro" id="IPR027417">
    <property type="entry name" value="P-loop_NTPase"/>
</dbReference>
<keyword evidence="4 11" id="KW-0808">Transferase</keyword>
<dbReference type="GO" id="GO:0005524">
    <property type="term" value="F:ATP binding"/>
    <property type="evidence" value="ECO:0007669"/>
    <property type="project" value="UniProtKB-UniRule"/>
</dbReference>
<reference evidence="13 14" key="1">
    <citation type="submission" date="2014-03" db="EMBL/GenBank/DDBJ databases">
        <title>Genomics of Bifidobacteria.</title>
        <authorList>
            <person name="Ventura M."/>
            <person name="Milani C."/>
            <person name="Lugli G.A."/>
        </authorList>
    </citation>
    <scope>NUCLEOTIDE SEQUENCE [LARGE SCALE GENOMIC DNA]</scope>
    <source>
        <strain evidence="13 14">JCM 13495</strain>
    </source>
</reference>
<dbReference type="OrthoDB" id="9774907at2"/>
<dbReference type="PANTHER" id="PTHR10344">
    <property type="entry name" value="THYMIDYLATE KINASE"/>
    <property type="match status" value="1"/>
</dbReference>
<keyword evidence="7 11" id="KW-0418">Kinase</keyword>
<sequence>MTAEGIFISFEGVDGVGKTTQAERLREYLQSLGREVVMTREPGGTGLGIALREMLLHGGEIGVRAEALLFAADRAQHVHEVIRPALERGAVVITDRYIDSSVAYQAGGRESSSEDIKRLSEWATDGLWPRRTYLLDMDPRLSHSRLAHDEDRMESAGDAFQRRTRQAFLDIAQRNESRCLVIDAGGSIDSVWDAIKSDMDTVLQSAESSQMQSGPFQTKLEFTNLEFSDTANGESA</sequence>
<keyword evidence="6 11" id="KW-0547">Nucleotide-binding</keyword>
<dbReference type="GO" id="GO:0006227">
    <property type="term" value="P:dUDP biosynthetic process"/>
    <property type="evidence" value="ECO:0007669"/>
    <property type="project" value="TreeGrafter"/>
</dbReference>
<feature type="domain" description="Thymidylate kinase-like" evidence="12">
    <location>
        <begin position="10"/>
        <end position="195"/>
    </location>
</feature>
<accession>A0A087ECX5</accession>
<evidence type="ECO:0000256" key="9">
    <source>
        <dbReference type="ARBA" id="ARBA00048743"/>
    </source>
</evidence>
<evidence type="ECO:0000256" key="1">
    <source>
        <dbReference type="ARBA" id="ARBA00009776"/>
    </source>
</evidence>
<evidence type="ECO:0000256" key="3">
    <source>
        <dbReference type="ARBA" id="ARBA00017144"/>
    </source>
</evidence>
<dbReference type="EC" id="2.7.4.9" evidence="2 11"/>
<name>A0A087ECX5_9BIFI</name>
<evidence type="ECO:0000256" key="6">
    <source>
        <dbReference type="ARBA" id="ARBA00022741"/>
    </source>
</evidence>
<dbReference type="PANTHER" id="PTHR10344:SF4">
    <property type="entry name" value="UMP-CMP KINASE 2, MITOCHONDRIAL"/>
    <property type="match status" value="1"/>
</dbReference>
<evidence type="ECO:0000313" key="13">
    <source>
        <dbReference type="EMBL" id="KFJ05626.1"/>
    </source>
</evidence>
<dbReference type="NCBIfam" id="TIGR00041">
    <property type="entry name" value="DTMP_kinase"/>
    <property type="match status" value="1"/>
</dbReference>
<gene>
    <name evidence="11" type="primary">tmk</name>
    <name evidence="13" type="ORF">BITS_0315</name>
</gene>
<evidence type="ECO:0000256" key="10">
    <source>
        <dbReference type="ARBA" id="ARBA00057735"/>
    </source>
</evidence>
<evidence type="ECO:0000256" key="8">
    <source>
        <dbReference type="ARBA" id="ARBA00022840"/>
    </source>
</evidence>
<evidence type="ECO:0000256" key="4">
    <source>
        <dbReference type="ARBA" id="ARBA00022679"/>
    </source>
</evidence>
<dbReference type="SUPFAM" id="SSF52540">
    <property type="entry name" value="P-loop containing nucleoside triphosphate hydrolases"/>
    <property type="match status" value="1"/>
</dbReference>
<keyword evidence="14" id="KW-1185">Reference proteome</keyword>
<organism evidence="13 14">
    <name type="scientific">Bifidobacterium tsurumiense</name>
    <dbReference type="NCBI Taxonomy" id="356829"/>
    <lineage>
        <taxon>Bacteria</taxon>
        <taxon>Bacillati</taxon>
        <taxon>Actinomycetota</taxon>
        <taxon>Actinomycetes</taxon>
        <taxon>Bifidobacteriales</taxon>
        <taxon>Bifidobacteriaceae</taxon>
        <taxon>Bifidobacterium</taxon>
    </lineage>
</organism>
<proteinExistence type="inferred from homology"/>
<dbReference type="Proteomes" id="UP000029080">
    <property type="component" value="Unassembled WGS sequence"/>
</dbReference>
<dbReference type="FunFam" id="3.40.50.300:FF:000225">
    <property type="entry name" value="Thymidylate kinase"/>
    <property type="match status" value="1"/>
</dbReference>
<evidence type="ECO:0000256" key="11">
    <source>
        <dbReference type="HAMAP-Rule" id="MF_00165"/>
    </source>
</evidence>
<dbReference type="CDD" id="cd01672">
    <property type="entry name" value="TMPK"/>
    <property type="match status" value="1"/>
</dbReference>
<dbReference type="GO" id="GO:0004798">
    <property type="term" value="F:dTMP kinase activity"/>
    <property type="evidence" value="ECO:0007669"/>
    <property type="project" value="UniProtKB-UniRule"/>
</dbReference>
<comment type="function">
    <text evidence="10 11">Phosphorylation of dTMP to form dTDP in both de novo and salvage pathways of dTTP synthesis.</text>
</comment>
<comment type="similarity">
    <text evidence="1 11">Belongs to the thymidylate kinase family.</text>
</comment>
<dbReference type="PROSITE" id="PS01331">
    <property type="entry name" value="THYMIDYLATE_KINASE"/>
    <property type="match status" value="1"/>
</dbReference>
<evidence type="ECO:0000256" key="2">
    <source>
        <dbReference type="ARBA" id="ARBA00012980"/>
    </source>
</evidence>
<dbReference type="HAMAP" id="MF_00165">
    <property type="entry name" value="Thymidylate_kinase"/>
    <property type="match status" value="1"/>
</dbReference>
<dbReference type="Pfam" id="PF02223">
    <property type="entry name" value="Thymidylate_kin"/>
    <property type="match status" value="1"/>
</dbReference>
<protein>
    <recommendedName>
        <fullName evidence="3 11">Thymidylate kinase</fullName>
        <ecNumber evidence="2 11">2.7.4.9</ecNumber>
    </recommendedName>
    <alternativeName>
        <fullName evidence="11">dTMP kinase</fullName>
    </alternativeName>
</protein>
<dbReference type="STRING" id="356829.BITS_0315"/>
<dbReference type="InterPro" id="IPR018094">
    <property type="entry name" value="Thymidylate_kinase"/>
</dbReference>
<comment type="caution">
    <text evidence="13">The sequence shown here is derived from an EMBL/GenBank/DDBJ whole genome shotgun (WGS) entry which is preliminary data.</text>
</comment>
<evidence type="ECO:0000259" key="12">
    <source>
        <dbReference type="Pfam" id="PF02223"/>
    </source>
</evidence>
<keyword evidence="5 11" id="KW-0545">Nucleotide biosynthesis</keyword>
<dbReference type="RefSeq" id="WP_081693483.1">
    <property type="nucleotide sequence ID" value="NZ_JAXEUP010000063.1"/>
</dbReference>
<dbReference type="Gene3D" id="3.40.50.300">
    <property type="entry name" value="P-loop containing nucleotide triphosphate hydrolases"/>
    <property type="match status" value="1"/>
</dbReference>
<dbReference type="AlphaFoldDB" id="A0A087ECX5"/>
<keyword evidence="8 11" id="KW-0067">ATP-binding</keyword>
<dbReference type="GO" id="GO:0006233">
    <property type="term" value="P:dTDP biosynthetic process"/>
    <property type="evidence" value="ECO:0007669"/>
    <property type="project" value="InterPro"/>
</dbReference>
<evidence type="ECO:0000256" key="5">
    <source>
        <dbReference type="ARBA" id="ARBA00022727"/>
    </source>
</evidence>
<evidence type="ECO:0000313" key="14">
    <source>
        <dbReference type="Proteomes" id="UP000029080"/>
    </source>
</evidence>
<dbReference type="GO" id="GO:0006235">
    <property type="term" value="P:dTTP biosynthetic process"/>
    <property type="evidence" value="ECO:0007669"/>
    <property type="project" value="UniProtKB-UniRule"/>
</dbReference>
<dbReference type="eggNOG" id="COG0125">
    <property type="taxonomic scope" value="Bacteria"/>
</dbReference>
<dbReference type="GO" id="GO:0005829">
    <property type="term" value="C:cytosol"/>
    <property type="evidence" value="ECO:0007669"/>
    <property type="project" value="TreeGrafter"/>
</dbReference>
<feature type="binding site" evidence="11">
    <location>
        <begin position="12"/>
        <end position="19"/>
    </location>
    <ligand>
        <name>ATP</name>
        <dbReference type="ChEBI" id="CHEBI:30616"/>
    </ligand>
</feature>
<evidence type="ECO:0000256" key="7">
    <source>
        <dbReference type="ARBA" id="ARBA00022777"/>
    </source>
</evidence>